<evidence type="ECO:0000313" key="1">
    <source>
        <dbReference type="EMBL" id="KAH7434865.1"/>
    </source>
</evidence>
<keyword evidence="2" id="KW-1185">Reference proteome</keyword>
<dbReference type="Proteomes" id="UP000825935">
    <property type="component" value="Chromosome 6"/>
</dbReference>
<comment type="caution">
    <text evidence="1">The sequence shown here is derived from an EMBL/GenBank/DDBJ whole genome shotgun (WGS) entry which is preliminary data.</text>
</comment>
<name>A0A8T2UMX1_CERRI</name>
<dbReference type="EMBL" id="CM035411">
    <property type="protein sequence ID" value="KAH7434865.1"/>
    <property type="molecule type" value="Genomic_DNA"/>
</dbReference>
<protein>
    <submittedName>
        <fullName evidence="1">Uncharacterized protein</fullName>
    </submittedName>
</protein>
<accession>A0A8T2UMX1</accession>
<dbReference type="AlphaFoldDB" id="A0A8T2UMX1"/>
<sequence>MNKQNKNFAHGRTACCVNWSTQKKNSEMYADLFHRCIARGSRPLNRFMKLNSSKEGNSISPSAERSKVCVKCLFFIFLALV</sequence>
<organism evidence="1 2">
    <name type="scientific">Ceratopteris richardii</name>
    <name type="common">Triangle waterfern</name>
    <dbReference type="NCBI Taxonomy" id="49495"/>
    <lineage>
        <taxon>Eukaryota</taxon>
        <taxon>Viridiplantae</taxon>
        <taxon>Streptophyta</taxon>
        <taxon>Embryophyta</taxon>
        <taxon>Tracheophyta</taxon>
        <taxon>Polypodiopsida</taxon>
        <taxon>Polypodiidae</taxon>
        <taxon>Polypodiales</taxon>
        <taxon>Pteridineae</taxon>
        <taxon>Pteridaceae</taxon>
        <taxon>Parkerioideae</taxon>
        <taxon>Ceratopteris</taxon>
    </lineage>
</organism>
<proteinExistence type="predicted"/>
<evidence type="ECO:0000313" key="2">
    <source>
        <dbReference type="Proteomes" id="UP000825935"/>
    </source>
</evidence>
<reference evidence="1" key="1">
    <citation type="submission" date="2021-08" db="EMBL/GenBank/DDBJ databases">
        <title>WGS assembly of Ceratopteris richardii.</title>
        <authorList>
            <person name="Marchant D.B."/>
            <person name="Chen G."/>
            <person name="Jenkins J."/>
            <person name="Shu S."/>
            <person name="Leebens-Mack J."/>
            <person name="Grimwood J."/>
            <person name="Schmutz J."/>
            <person name="Soltis P."/>
            <person name="Soltis D."/>
            <person name="Chen Z.-H."/>
        </authorList>
    </citation>
    <scope>NUCLEOTIDE SEQUENCE</scope>
    <source>
        <strain evidence="1">Whitten #5841</strain>
        <tissue evidence="1">Leaf</tissue>
    </source>
</reference>
<gene>
    <name evidence="1" type="ORF">KP509_06G038600</name>
</gene>